<dbReference type="InterPro" id="IPR016062">
    <property type="entry name" value="TM1410-rel"/>
</dbReference>
<dbReference type="Pfam" id="PF03537">
    <property type="entry name" value="Glyco_hydro_114"/>
    <property type="match status" value="1"/>
</dbReference>
<dbReference type="EMBL" id="JBHTKA010000001">
    <property type="protein sequence ID" value="MFD0998012.1"/>
    <property type="molecule type" value="Genomic_DNA"/>
</dbReference>
<reference evidence="3" key="1">
    <citation type="journal article" date="2019" name="Int. J. Syst. Evol. Microbiol.">
        <title>The Global Catalogue of Microorganisms (GCM) 10K type strain sequencing project: providing services to taxonomists for standard genome sequencing and annotation.</title>
        <authorList>
            <consortium name="The Broad Institute Genomics Platform"/>
            <consortium name="The Broad Institute Genome Sequencing Center for Infectious Disease"/>
            <person name="Wu L."/>
            <person name="Ma J."/>
        </authorList>
    </citation>
    <scope>NUCLEOTIDE SEQUENCE [LARGE SCALE GENOMIC DNA]</scope>
    <source>
        <strain evidence="3">CCUG 58938</strain>
    </source>
</reference>
<keyword evidence="3" id="KW-1185">Reference proteome</keyword>
<protein>
    <submittedName>
        <fullName evidence="2">Endo alpha-1,4 polygalactosaminidase</fullName>
    </submittedName>
</protein>
<proteinExistence type="predicted"/>
<evidence type="ECO:0000313" key="3">
    <source>
        <dbReference type="Proteomes" id="UP001597112"/>
    </source>
</evidence>
<dbReference type="InterPro" id="IPR017853">
    <property type="entry name" value="GH"/>
</dbReference>
<dbReference type="PRINTS" id="PR01545">
    <property type="entry name" value="THEMAYE10DUF"/>
</dbReference>
<dbReference type="Gene3D" id="3.20.20.70">
    <property type="entry name" value="Aldolase class I"/>
    <property type="match status" value="2"/>
</dbReference>
<evidence type="ECO:0000313" key="2">
    <source>
        <dbReference type="EMBL" id="MFD0998012.1"/>
    </source>
</evidence>
<evidence type="ECO:0000259" key="1">
    <source>
        <dbReference type="Pfam" id="PF03537"/>
    </source>
</evidence>
<dbReference type="InterPro" id="IPR013785">
    <property type="entry name" value="Aldolase_TIM"/>
</dbReference>
<dbReference type="PROSITE" id="PS51257">
    <property type="entry name" value="PROKAR_LIPOPROTEIN"/>
    <property type="match status" value="1"/>
</dbReference>
<sequence>MKITLYPIVGAIALASACSSDDDKSTSSTAVDYKEEMRNLVINISSKAKSTSADFAIIPQNGIQLVTQNGEEDGALHTAYLDAIDAHGQEDFLYGYDQDDVATPSDVTSYLKAFLDRSHSSGNTILITDYCSTDSKKSASYATNNTYGYLSYAAEHRELDIIPTSEPYQVHSGDVNSLADAKNFLYLLNPDNYATRADFVQALKNTRYDVMIIDLFFHDGTSFTADEIAQLKTKNGGGKRKVIAYMSIGEAENYRYYWQSSWNSTKPSWMDAENPDWPGNYKVKYWETDWQNIIYKNNDSYLNKILAAGFDGVYLDIIDAFEYYE</sequence>
<name>A0ABW3JVM1_9BACT</name>
<feature type="domain" description="Glycoside-hydrolase family GH114 TIM-barrel" evidence="1">
    <location>
        <begin position="208"/>
        <end position="322"/>
    </location>
</feature>
<dbReference type="PANTHER" id="PTHR35882:SF2">
    <property type="entry name" value="PELA"/>
    <property type="match status" value="1"/>
</dbReference>
<dbReference type="SUPFAM" id="SSF51445">
    <property type="entry name" value="(Trans)glycosidases"/>
    <property type="match status" value="1"/>
</dbReference>
<dbReference type="RefSeq" id="WP_377573968.1">
    <property type="nucleotide sequence ID" value="NZ_JBHTKA010000001.1"/>
</dbReference>
<dbReference type="Proteomes" id="UP001597112">
    <property type="component" value="Unassembled WGS sequence"/>
</dbReference>
<organism evidence="2 3">
    <name type="scientific">Ohtaekwangia kribbensis</name>
    <dbReference type="NCBI Taxonomy" id="688913"/>
    <lineage>
        <taxon>Bacteria</taxon>
        <taxon>Pseudomonadati</taxon>
        <taxon>Bacteroidota</taxon>
        <taxon>Cytophagia</taxon>
        <taxon>Cytophagales</taxon>
        <taxon>Fulvivirgaceae</taxon>
        <taxon>Ohtaekwangia</taxon>
    </lineage>
</organism>
<accession>A0ABW3JVM1</accession>
<comment type="caution">
    <text evidence="2">The sequence shown here is derived from an EMBL/GenBank/DDBJ whole genome shotgun (WGS) entry which is preliminary data.</text>
</comment>
<gene>
    <name evidence="2" type="ORF">ACFQ21_01800</name>
</gene>
<dbReference type="PANTHER" id="PTHR35882">
    <property type="entry name" value="PELA"/>
    <property type="match status" value="1"/>
</dbReference>
<dbReference type="InterPro" id="IPR004352">
    <property type="entry name" value="GH114_TIM-barrel"/>
</dbReference>